<keyword evidence="10" id="KW-1185">Reference proteome</keyword>
<evidence type="ECO:0000256" key="3">
    <source>
        <dbReference type="ARBA" id="ARBA00022692"/>
    </source>
</evidence>
<dbReference type="CDD" id="cd17319">
    <property type="entry name" value="MFS_ExuT_GudP_like"/>
    <property type="match status" value="1"/>
</dbReference>
<dbReference type="PROSITE" id="PS50850">
    <property type="entry name" value="MFS"/>
    <property type="match status" value="1"/>
</dbReference>
<dbReference type="RefSeq" id="WP_167112080.1">
    <property type="nucleotide sequence ID" value="NZ_JAANOU010000001.1"/>
</dbReference>
<feature type="transmembrane region" description="Helical" evidence="7">
    <location>
        <begin position="142"/>
        <end position="163"/>
    </location>
</feature>
<feature type="transmembrane region" description="Helical" evidence="7">
    <location>
        <begin position="83"/>
        <end position="103"/>
    </location>
</feature>
<comment type="subcellular location">
    <subcellularLocation>
        <location evidence="1">Cell membrane</location>
        <topology evidence="1">Multi-pass membrane protein</topology>
    </subcellularLocation>
</comment>
<dbReference type="Proteomes" id="UP000754495">
    <property type="component" value="Unassembled WGS sequence"/>
</dbReference>
<feature type="region of interest" description="Disordered" evidence="6">
    <location>
        <begin position="435"/>
        <end position="461"/>
    </location>
</feature>
<dbReference type="InterPro" id="IPR036259">
    <property type="entry name" value="MFS_trans_sf"/>
</dbReference>
<evidence type="ECO:0000256" key="1">
    <source>
        <dbReference type="ARBA" id="ARBA00004651"/>
    </source>
</evidence>
<keyword evidence="4 7" id="KW-1133">Transmembrane helix</keyword>
<dbReference type="Pfam" id="PF07690">
    <property type="entry name" value="MFS_1"/>
    <property type="match status" value="1"/>
</dbReference>
<evidence type="ECO:0000256" key="2">
    <source>
        <dbReference type="ARBA" id="ARBA00022448"/>
    </source>
</evidence>
<sequence length="461" mass="49316">MTENLEAAVVRKVVWRFIPLLMAGEIVLKIDLNNISIGALTMNADLGLSAATYGLAAGIYFWAYCLLELPSNLILTKVGSRVWISRIMLLWGLITIASAFLIHSGTSLIVMRVVLGAAEAGYSPAAIYFISRWFPKAIRARMYGMFVASLAVSALFSPAMGYILKMDGVAGLAGWRWLFILTGIPAVVVSIACAVWLRNGPHQVKWLSPAERGWLQDTLDQERRQQDAVKKHSIGTALRDPRLLALCAVYFLIAFSYNGYSLWLPQVLHSLGLGNTAVGWFAALPALLAIGPLLWWLRHSDRSRERVVHFVIPALIAAAGLTVAGLSLAVPVLAIAGFCVSLFGILASLSVFWSLPTAYLTGGAAAAGIGLIHTVANSSGYFGPQLIGVIKSATGSFAGGVLVLGVASLIAAALVFVLGRHSALRDSLALEREHHATRTDAVPGRMPGGSPEHRKSELGGR</sequence>
<feature type="transmembrane region" description="Helical" evidence="7">
    <location>
        <begin position="277"/>
        <end position="295"/>
    </location>
</feature>
<dbReference type="PANTHER" id="PTHR43791:SF36">
    <property type="entry name" value="TRANSPORTER, PUTATIVE (AFU_ORTHOLOGUE AFUA_6G08340)-RELATED"/>
    <property type="match status" value="1"/>
</dbReference>
<dbReference type="EMBL" id="JAANOU010000001">
    <property type="protein sequence ID" value="NIH79101.1"/>
    <property type="molecule type" value="Genomic_DNA"/>
</dbReference>
<evidence type="ECO:0000256" key="7">
    <source>
        <dbReference type="SAM" id="Phobius"/>
    </source>
</evidence>
<reference evidence="9 10" key="1">
    <citation type="submission" date="2020-03" db="EMBL/GenBank/DDBJ databases">
        <title>Sequencing the genomes of 1000 actinobacteria strains.</title>
        <authorList>
            <person name="Klenk H.-P."/>
        </authorList>
    </citation>
    <scope>NUCLEOTIDE SEQUENCE [LARGE SCALE GENOMIC DNA]</scope>
    <source>
        <strain evidence="9 10">DSM 45668</strain>
    </source>
</reference>
<feature type="transmembrane region" description="Helical" evidence="7">
    <location>
        <begin position="243"/>
        <end position="265"/>
    </location>
</feature>
<organism evidence="9 10">
    <name type="scientific">Amycolatopsis viridis</name>
    <dbReference type="NCBI Taxonomy" id="185678"/>
    <lineage>
        <taxon>Bacteria</taxon>
        <taxon>Bacillati</taxon>
        <taxon>Actinomycetota</taxon>
        <taxon>Actinomycetes</taxon>
        <taxon>Pseudonocardiales</taxon>
        <taxon>Pseudonocardiaceae</taxon>
        <taxon>Amycolatopsis</taxon>
    </lineage>
</organism>
<keyword evidence="3 7" id="KW-0812">Transmembrane</keyword>
<evidence type="ECO:0000256" key="5">
    <source>
        <dbReference type="ARBA" id="ARBA00023136"/>
    </source>
</evidence>
<keyword evidence="2" id="KW-0813">Transport</keyword>
<evidence type="ECO:0000256" key="4">
    <source>
        <dbReference type="ARBA" id="ARBA00022989"/>
    </source>
</evidence>
<feature type="transmembrane region" description="Helical" evidence="7">
    <location>
        <begin position="307"/>
        <end position="326"/>
    </location>
</feature>
<evidence type="ECO:0000256" key="6">
    <source>
        <dbReference type="SAM" id="MobiDB-lite"/>
    </source>
</evidence>
<gene>
    <name evidence="9" type="ORF">FHX46_001631</name>
</gene>
<name>A0ABX0SUT8_9PSEU</name>
<evidence type="ECO:0000259" key="8">
    <source>
        <dbReference type="PROSITE" id="PS50850"/>
    </source>
</evidence>
<feature type="domain" description="Major facilitator superfamily (MFS) profile" evidence="8">
    <location>
        <begin position="17"/>
        <end position="423"/>
    </location>
</feature>
<dbReference type="InterPro" id="IPR020846">
    <property type="entry name" value="MFS_dom"/>
</dbReference>
<feature type="transmembrane region" description="Helical" evidence="7">
    <location>
        <begin position="109"/>
        <end position="130"/>
    </location>
</feature>
<feature type="compositionally biased region" description="Basic and acidic residues" evidence="6">
    <location>
        <begin position="451"/>
        <end position="461"/>
    </location>
</feature>
<feature type="transmembrane region" description="Helical" evidence="7">
    <location>
        <begin position="359"/>
        <end position="376"/>
    </location>
</feature>
<keyword evidence="5 7" id="KW-0472">Membrane</keyword>
<dbReference type="Gene3D" id="1.20.1250.20">
    <property type="entry name" value="MFS general substrate transporter like domains"/>
    <property type="match status" value="2"/>
</dbReference>
<feature type="transmembrane region" description="Helical" evidence="7">
    <location>
        <begin position="396"/>
        <end position="418"/>
    </location>
</feature>
<evidence type="ECO:0000313" key="9">
    <source>
        <dbReference type="EMBL" id="NIH79101.1"/>
    </source>
</evidence>
<proteinExistence type="predicted"/>
<dbReference type="InterPro" id="IPR011701">
    <property type="entry name" value="MFS"/>
</dbReference>
<feature type="transmembrane region" description="Helical" evidence="7">
    <location>
        <begin position="175"/>
        <end position="197"/>
    </location>
</feature>
<feature type="transmembrane region" description="Helical" evidence="7">
    <location>
        <begin position="332"/>
        <end position="352"/>
    </location>
</feature>
<comment type="caution">
    <text evidence="9">The sequence shown here is derived from an EMBL/GenBank/DDBJ whole genome shotgun (WGS) entry which is preliminary data.</text>
</comment>
<accession>A0ABX0SUT8</accession>
<protein>
    <submittedName>
        <fullName evidence="9">ACS family tartrate transporter-like MFS transporter</fullName>
    </submittedName>
</protein>
<dbReference type="PANTHER" id="PTHR43791">
    <property type="entry name" value="PERMEASE-RELATED"/>
    <property type="match status" value="1"/>
</dbReference>
<evidence type="ECO:0000313" key="10">
    <source>
        <dbReference type="Proteomes" id="UP000754495"/>
    </source>
</evidence>
<dbReference type="SUPFAM" id="SSF103473">
    <property type="entry name" value="MFS general substrate transporter"/>
    <property type="match status" value="1"/>
</dbReference>
<feature type="transmembrane region" description="Helical" evidence="7">
    <location>
        <begin position="50"/>
        <end position="71"/>
    </location>
</feature>